<dbReference type="InterPro" id="IPR036052">
    <property type="entry name" value="TrpB-like_PALP_sf"/>
</dbReference>
<dbReference type="InterPro" id="IPR001926">
    <property type="entry name" value="TrpB-like_PALP"/>
</dbReference>
<dbReference type="PATRIC" id="fig|1283301.3.peg.5016"/>
<dbReference type="AlphaFoldDB" id="S4MEG5"/>
<keyword evidence="7" id="KW-1185">Reference proteome</keyword>
<dbReference type="SUPFAM" id="SSF53686">
    <property type="entry name" value="Tryptophan synthase beta subunit-like PLP-dependent enzymes"/>
    <property type="match status" value="1"/>
</dbReference>
<dbReference type="EMBL" id="AOPY01001480">
    <property type="protein sequence ID" value="EPJ37883.1"/>
    <property type="molecule type" value="Genomic_DNA"/>
</dbReference>
<comment type="cofactor">
    <cofactor evidence="1">
        <name>pyridoxal 5'-phosphate</name>
        <dbReference type="ChEBI" id="CHEBI:597326"/>
    </cofactor>
</comment>
<dbReference type="GO" id="GO:1901605">
    <property type="term" value="P:alpha-amino acid metabolic process"/>
    <property type="evidence" value="ECO:0007669"/>
    <property type="project" value="UniProtKB-ARBA"/>
</dbReference>
<evidence type="ECO:0000256" key="4">
    <source>
        <dbReference type="ARBA" id="ARBA00022898"/>
    </source>
</evidence>
<comment type="subunit">
    <text evidence="2">Homodimer.</text>
</comment>
<keyword evidence="3" id="KW-0808">Transferase</keyword>
<keyword evidence="4" id="KW-0663">Pyridoxal phosphate</keyword>
<dbReference type="PANTHER" id="PTHR10314">
    <property type="entry name" value="CYSTATHIONINE BETA-SYNTHASE"/>
    <property type="match status" value="1"/>
</dbReference>
<dbReference type="InterPro" id="IPR050214">
    <property type="entry name" value="Cys_Synth/Cystath_Beta-Synth"/>
</dbReference>
<dbReference type="GO" id="GO:0016740">
    <property type="term" value="F:transferase activity"/>
    <property type="evidence" value="ECO:0007669"/>
    <property type="project" value="UniProtKB-KW"/>
</dbReference>
<dbReference type="CDD" id="cd01561">
    <property type="entry name" value="CBS_like"/>
    <property type="match status" value="1"/>
</dbReference>
<name>S4MEG5_9ACTN</name>
<evidence type="ECO:0000313" key="6">
    <source>
        <dbReference type="EMBL" id="EPJ37883.1"/>
    </source>
</evidence>
<dbReference type="NCBIfam" id="TIGR03945">
    <property type="entry name" value="PLP_SbnA_fam"/>
    <property type="match status" value="1"/>
</dbReference>
<proteinExistence type="predicted"/>
<evidence type="ECO:0000256" key="1">
    <source>
        <dbReference type="ARBA" id="ARBA00001933"/>
    </source>
</evidence>
<dbReference type="RefSeq" id="WP_020273936.1">
    <property type="nucleotide sequence ID" value="NZ_KE354237.1"/>
</dbReference>
<dbReference type="OrthoDB" id="5176350at2"/>
<dbReference type="InterPro" id="IPR023927">
    <property type="entry name" value="SbnA"/>
</dbReference>
<dbReference type="Pfam" id="PF00291">
    <property type="entry name" value="PALP"/>
    <property type="match status" value="1"/>
</dbReference>
<gene>
    <name evidence="6" type="ORF">STAFG_5045</name>
</gene>
<comment type="caution">
    <text evidence="6">The sequence shown here is derived from an EMBL/GenBank/DDBJ whole genome shotgun (WGS) entry which is preliminary data.</text>
</comment>
<reference evidence="6 7" key="1">
    <citation type="submission" date="2013-02" db="EMBL/GenBank/DDBJ databases">
        <title>Draft Genome Sequence of Streptomyces afghaniensis, Which Produces Compounds of the Julimycin B-Complex.</title>
        <authorList>
            <person name="Gruening B.A."/>
            <person name="Praeg A."/>
            <person name="Erxleben A."/>
            <person name="Guenther S."/>
            <person name="Fiedler H.-P."/>
            <person name="Goodfellow M."/>
            <person name="Mueller M."/>
        </authorList>
    </citation>
    <scope>NUCLEOTIDE SEQUENCE [LARGE SCALE GENOMIC DNA]</scope>
    <source>
        <strain evidence="6 7">772</strain>
    </source>
</reference>
<dbReference type="Gene3D" id="3.40.50.1100">
    <property type="match status" value="2"/>
</dbReference>
<dbReference type="HOGENOM" id="CLU_021018_1_0_11"/>
<organism evidence="6 7">
    <name type="scientific">Streptomyces afghaniensis 772</name>
    <dbReference type="NCBI Taxonomy" id="1283301"/>
    <lineage>
        <taxon>Bacteria</taxon>
        <taxon>Bacillati</taxon>
        <taxon>Actinomycetota</taxon>
        <taxon>Actinomycetes</taxon>
        <taxon>Kitasatosporales</taxon>
        <taxon>Streptomycetaceae</taxon>
        <taxon>Streptomyces</taxon>
    </lineage>
</organism>
<accession>S4MEG5</accession>
<dbReference type="Proteomes" id="UP000015001">
    <property type="component" value="Unassembled WGS sequence"/>
</dbReference>
<evidence type="ECO:0000256" key="3">
    <source>
        <dbReference type="ARBA" id="ARBA00022679"/>
    </source>
</evidence>
<evidence type="ECO:0000256" key="2">
    <source>
        <dbReference type="ARBA" id="ARBA00011738"/>
    </source>
</evidence>
<sequence length="320" mass="33975">MLYENASDVILDDIFLELTGFVPGVELALKMEGLNPAGSIKLKTAVGLVEAAENSGALVPGGHVIESSSGNLGIALSSVCAARGYAFTCVVDPNTSQQSKALMRALGAEVVLVGERDACGGYLQSRIDYIAARLREHPSLVWPNQYANQANPQAHHDTTAPSIIKQFPTVDHLFVGAGTTGTLMGVARYFRQYSPRTRIVAVDTAGSITFGFPPGPRRIPGLGTSRRPEIFRPGQADETVLVPESDAIRMCRRLAAERGLLLGGSTGAVLSGVQRLRADIPSGSRVVAISPDNGDRYLQTVYSDEWVLGHYSPAALETAG</sequence>
<evidence type="ECO:0000313" key="7">
    <source>
        <dbReference type="Proteomes" id="UP000015001"/>
    </source>
</evidence>
<protein>
    <submittedName>
        <fullName evidence="6">Putative siderophore biosynthesis protein SbnA</fullName>
    </submittedName>
</protein>
<evidence type="ECO:0000259" key="5">
    <source>
        <dbReference type="Pfam" id="PF00291"/>
    </source>
</evidence>
<feature type="domain" description="Tryptophan synthase beta chain-like PALP" evidence="5">
    <location>
        <begin position="23"/>
        <end position="292"/>
    </location>
</feature>